<evidence type="ECO:0000259" key="1">
    <source>
        <dbReference type="SMART" id="SM00460"/>
    </source>
</evidence>
<dbReference type="AlphaFoldDB" id="A0A8J7AR47"/>
<gene>
    <name evidence="2" type="ORF">IQ241_16645</name>
</gene>
<dbReference type="EMBL" id="JADEXG010000042">
    <property type="protein sequence ID" value="MBE9078901.1"/>
    <property type="molecule type" value="Genomic_DNA"/>
</dbReference>
<dbReference type="SUPFAM" id="SSF54001">
    <property type="entry name" value="Cysteine proteinases"/>
    <property type="match status" value="1"/>
</dbReference>
<feature type="domain" description="Transglutaminase-like" evidence="1">
    <location>
        <begin position="421"/>
        <end position="491"/>
    </location>
</feature>
<protein>
    <submittedName>
        <fullName evidence="2">Transglutaminase family protein</fullName>
    </submittedName>
</protein>
<name>A0A8J7AR47_9CYAN</name>
<reference evidence="2" key="1">
    <citation type="submission" date="2020-10" db="EMBL/GenBank/DDBJ databases">
        <authorList>
            <person name="Castelo-Branco R."/>
            <person name="Eusebio N."/>
            <person name="Adriana R."/>
            <person name="Vieira A."/>
            <person name="Brugerolle De Fraissinette N."/>
            <person name="Rezende De Castro R."/>
            <person name="Schneider M.P."/>
            <person name="Vasconcelos V."/>
            <person name="Leao P.N."/>
        </authorList>
    </citation>
    <scope>NUCLEOTIDE SEQUENCE</scope>
    <source>
        <strain evidence="2">LEGE 07310</strain>
    </source>
</reference>
<evidence type="ECO:0000313" key="2">
    <source>
        <dbReference type="EMBL" id="MBE9078901.1"/>
    </source>
</evidence>
<dbReference type="InterPro" id="IPR002931">
    <property type="entry name" value="Transglutaminase-like"/>
</dbReference>
<dbReference type="Pfam" id="PF01841">
    <property type="entry name" value="Transglut_core"/>
    <property type="match status" value="1"/>
</dbReference>
<dbReference type="Proteomes" id="UP000636505">
    <property type="component" value="Unassembled WGS sequence"/>
</dbReference>
<evidence type="ECO:0000313" key="3">
    <source>
        <dbReference type="Proteomes" id="UP000636505"/>
    </source>
</evidence>
<dbReference type="Gene3D" id="3.10.620.30">
    <property type="match status" value="1"/>
</dbReference>
<comment type="caution">
    <text evidence="2">The sequence shown here is derived from an EMBL/GenBank/DDBJ whole genome shotgun (WGS) entry which is preliminary data.</text>
</comment>
<keyword evidence="3" id="KW-1185">Reference proteome</keyword>
<dbReference type="SMART" id="SM00460">
    <property type="entry name" value="TGc"/>
    <property type="match status" value="1"/>
</dbReference>
<dbReference type="InterPro" id="IPR015943">
    <property type="entry name" value="WD40/YVTN_repeat-like_dom_sf"/>
</dbReference>
<sequence length="556" mass="63062">MPNPDSAQTQTAKLPHRLIRPIGAYTLSGLAIHQELLLTLDRTRGYLLQVNPKTDGTTLLNTQQAAAFEEATGLALWEGKLYIARHHQVLTATLEDLTPTPLLSLPYLIDSIAVWQQTLYISSQKAGYIFIYDRDSHDLITKLPLPGIGVASIAVWGDYLWAVDQTEQTLFCLDRATGEQIFSVLTPFAGPTGVAVLPETTPDRGTVWVTYADDEAYVRDDPNNPDFPYQLTFRDRTFIHPLHYHYRPDERYAVSNRFRVEMIYAEEIEPLDEVQLGPFEWRIAFPADTLRQRVKSVEPIGHPFTEVEVNGQRVAVFKFDSLSGHDRHLFGWRAVLEVQGIKYQVTPRLVEGGPALPDDLQTRYLVDDDELAMDNPLILAAAETAVGRETNLLRKVLSIRNYVYDRLSYGIRPAIDTPDIVIERGIGSCGEYVGLLLALCRLNGIACRTVGRYKCPPHAEQINQPLVPEFNHVWIEFYVPDVGWLPMESNVDDIQDGGPYPTRFFMGLPWYHMEMAKEVPFERVHFAPADVEKEIKIGNLALNHVRFRILEEMPPV</sequence>
<dbReference type="RefSeq" id="WP_193909208.1">
    <property type="nucleotide sequence ID" value="NZ_JADEXG010000042.1"/>
</dbReference>
<proteinExistence type="predicted"/>
<accession>A0A8J7AR47</accession>
<dbReference type="SUPFAM" id="SSF63825">
    <property type="entry name" value="YWTD domain"/>
    <property type="match status" value="1"/>
</dbReference>
<organism evidence="2 3">
    <name type="scientific">Vasconcelosia minhoensis LEGE 07310</name>
    <dbReference type="NCBI Taxonomy" id="915328"/>
    <lineage>
        <taxon>Bacteria</taxon>
        <taxon>Bacillati</taxon>
        <taxon>Cyanobacteriota</taxon>
        <taxon>Cyanophyceae</taxon>
        <taxon>Nodosilineales</taxon>
        <taxon>Cymatolegaceae</taxon>
        <taxon>Vasconcelosia</taxon>
        <taxon>Vasconcelosia minhoensis</taxon>
    </lineage>
</organism>
<dbReference type="PANTHER" id="PTHR33490:SF6">
    <property type="entry name" value="SLL1049 PROTEIN"/>
    <property type="match status" value="1"/>
</dbReference>
<dbReference type="InterPro" id="IPR038765">
    <property type="entry name" value="Papain-like_cys_pep_sf"/>
</dbReference>
<dbReference type="PANTHER" id="PTHR33490">
    <property type="entry name" value="BLR5614 PROTEIN-RELATED"/>
    <property type="match status" value="1"/>
</dbReference>
<dbReference type="Gene3D" id="2.130.10.10">
    <property type="entry name" value="YVTN repeat-like/Quinoprotein amine dehydrogenase"/>
    <property type="match status" value="1"/>
</dbReference>